<dbReference type="InterPro" id="IPR005945">
    <property type="entry name" value="Pro_imino_pep"/>
</dbReference>
<keyword evidence="11" id="KW-1185">Reference proteome</keyword>
<dbReference type="GO" id="GO:0016020">
    <property type="term" value="C:membrane"/>
    <property type="evidence" value="ECO:0007669"/>
    <property type="project" value="TreeGrafter"/>
</dbReference>
<dbReference type="InterPro" id="IPR050266">
    <property type="entry name" value="AB_hydrolase_sf"/>
</dbReference>
<accession>A0A0V8QD57</accession>
<dbReference type="NCBIfam" id="TIGR01250">
    <property type="entry name" value="pro_imino_pep_2"/>
    <property type="match status" value="1"/>
</dbReference>
<dbReference type="AlphaFoldDB" id="A0A0V8QD57"/>
<dbReference type="PANTHER" id="PTHR43798:SF33">
    <property type="entry name" value="HYDROLASE, PUTATIVE (AFU_ORTHOLOGUE AFUA_2G14860)-RELATED"/>
    <property type="match status" value="1"/>
</dbReference>
<dbReference type="GO" id="GO:0004177">
    <property type="term" value="F:aminopeptidase activity"/>
    <property type="evidence" value="ECO:0007669"/>
    <property type="project" value="UniProtKB-KW"/>
</dbReference>
<keyword evidence="7" id="KW-0645">Protease</keyword>
<evidence type="ECO:0000256" key="5">
    <source>
        <dbReference type="ARBA" id="ARBA00022801"/>
    </source>
</evidence>
<evidence type="ECO:0000313" key="10">
    <source>
        <dbReference type="EMBL" id="KSV58523.1"/>
    </source>
</evidence>
<keyword evidence="5 7" id="KW-0378">Hydrolase</keyword>
<evidence type="ECO:0000256" key="1">
    <source>
        <dbReference type="ARBA" id="ARBA00001585"/>
    </source>
</evidence>
<evidence type="ECO:0000259" key="9">
    <source>
        <dbReference type="Pfam" id="PF00561"/>
    </source>
</evidence>
<dbReference type="InterPro" id="IPR002410">
    <property type="entry name" value="Peptidase_S33"/>
</dbReference>
<dbReference type="SUPFAM" id="SSF53474">
    <property type="entry name" value="alpha/beta-Hydrolases"/>
    <property type="match status" value="1"/>
</dbReference>
<dbReference type="PRINTS" id="PR00793">
    <property type="entry name" value="PROAMNOPTASE"/>
</dbReference>
<feature type="active site" description="Proton donor" evidence="8">
    <location>
        <position position="274"/>
    </location>
</feature>
<dbReference type="OrthoDB" id="53505at2"/>
<dbReference type="STRING" id="290052.ASU35_12460"/>
<comment type="caution">
    <text evidence="10">The sequence shown here is derived from an EMBL/GenBank/DDBJ whole genome shotgun (WGS) entry which is preliminary data.</text>
</comment>
<organism evidence="10 11">
    <name type="scientific">Acetivibrio ethanolgignens</name>
    <dbReference type="NCBI Taxonomy" id="290052"/>
    <lineage>
        <taxon>Bacteria</taxon>
        <taxon>Bacillati</taxon>
        <taxon>Bacillota</taxon>
        <taxon>Clostridia</taxon>
        <taxon>Eubacteriales</taxon>
        <taxon>Oscillospiraceae</taxon>
        <taxon>Acetivibrio</taxon>
    </lineage>
</organism>
<dbReference type="InterPro" id="IPR000073">
    <property type="entry name" value="AB_hydrolase_1"/>
</dbReference>
<dbReference type="Pfam" id="PF00561">
    <property type="entry name" value="Abhydrolase_1"/>
    <property type="match status" value="1"/>
</dbReference>
<dbReference type="Gene3D" id="3.40.50.1820">
    <property type="entry name" value="alpha/beta hydrolase"/>
    <property type="match status" value="1"/>
</dbReference>
<name>A0A0V8QD57_9FIRM</name>
<comment type="function">
    <text evidence="7">Releases the N-terminal proline from various substrates.</text>
</comment>
<keyword evidence="7" id="KW-0031">Aminopeptidase</keyword>
<reference evidence="10 11" key="1">
    <citation type="submission" date="2015-11" db="EMBL/GenBank/DDBJ databases">
        <title>Butyribacter intestini gen. nov., sp. nov., a butyric acid-producing bacterium of the family Lachnospiraceae isolated from the human faeces.</title>
        <authorList>
            <person name="Zou Y."/>
            <person name="Xue W."/>
            <person name="Luo G."/>
            <person name="Lv M."/>
        </authorList>
    </citation>
    <scope>NUCLEOTIDE SEQUENCE [LARGE SCALE GENOMIC DNA]</scope>
    <source>
        <strain evidence="10 11">ACET-33324</strain>
    </source>
</reference>
<evidence type="ECO:0000256" key="8">
    <source>
        <dbReference type="PIRSR" id="PIRSR005539-1"/>
    </source>
</evidence>
<dbReference type="EMBL" id="LNAM01000168">
    <property type="protein sequence ID" value="KSV58523.1"/>
    <property type="molecule type" value="Genomic_DNA"/>
</dbReference>
<evidence type="ECO:0000256" key="4">
    <source>
        <dbReference type="ARBA" id="ARBA00021843"/>
    </source>
</evidence>
<comment type="similarity">
    <text evidence="2 7">Belongs to the peptidase S33 family.</text>
</comment>
<dbReference type="PIRSF" id="PIRSF005539">
    <property type="entry name" value="Pept_S33_TRI_F1"/>
    <property type="match status" value="1"/>
</dbReference>
<gene>
    <name evidence="10" type="ORF">ASU35_12460</name>
</gene>
<feature type="active site" description="Nucleophile" evidence="8">
    <location>
        <position position="107"/>
    </location>
</feature>
<evidence type="ECO:0000256" key="6">
    <source>
        <dbReference type="ARBA" id="ARBA00029605"/>
    </source>
</evidence>
<evidence type="ECO:0000256" key="2">
    <source>
        <dbReference type="ARBA" id="ARBA00010088"/>
    </source>
</evidence>
<sequence length="296" mass="34267">MAKITEGYMPYLGHETYYRIVGENKNNKKAPLILLHGGPGSTHNYFEVLDCIADMDDRQLIMYDQIGCGNSYLDGCPEMWTKKTWMEELETLRRHLGLKECHILGQSWGGMMCIIYACDYKHEGVKSFILSSTLSHNQLWTDEHHRRMKYLTKETQEAIAEAERTGNYSGEAYDKAVAEFMERFCNSTPDENSPECLTRPKRAGSEAYVYGWGNNEFTPNGSLRNYSYAEEIKNIDTPCMVFSGAEDLCSPVIAKYMYDNIPNAEWHLFAHSRHMCFVEETEEYIKELIKWLNKND</sequence>
<dbReference type="GO" id="GO:0006508">
    <property type="term" value="P:proteolysis"/>
    <property type="evidence" value="ECO:0007669"/>
    <property type="project" value="UniProtKB-KW"/>
</dbReference>
<dbReference type="NCBIfam" id="NF045945">
    <property type="entry name" value="ProImpepLactob"/>
    <property type="match status" value="1"/>
</dbReference>
<evidence type="ECO:0000256" key="3">
    <source>
        <dbReference type="ARBA" id="ARBA00012568"/>
    </source>
</evidence>
<dbReference type="Proteomes" id="UP000054874">
    <property type="component" value="Unassembled WGS sequence"/>
</dbReference>
<dbReference type="RefSeq" id="WP_058353228.1">
    <property type="nucleotide sequence ID" value="NZ_CABMMD010000168.1"/>
</dbReference>
<proteinExistence type="inferred from homology"/>
<dbReference type="PANTHER" id="PTHR43798">
    <property type="entry name" value="MONOACYLGLYCEROL LIPASE"/>
    <property type="match status" value="1"/>
</dbReference>
<dbReference type="InterPro" id="IPR029058">
    <property type="entry name" value="AB_hydrolase_fold"/>
</dbReference>
<dbReference type="EC" id="3.4.11.5" evidence="3 7"/>
<evidence type="ECO:0000256" key="7">
    <source>
        <dbReference type="PIRNR" id="PIRNR005539"/>
    </source>
</evidence>
<feature type="domain" description="AB hydrolase-1" evidence="9">
    <location>
        <begin position="31"/>
        <end position="280"/>
    </location>
</feature>
<comment type="catalytic activity">
    <reaction evidence="1 7">
        <text>Release of N-terminal proline from a peptide.</text>
        <dbReference type="EC" id="3.4.11.5"/>
    </reaction>
</comment>
<evidence type="ECO:0000313" key="11">
    <source>
        <dbReference type="Proteomes" id="UP000054874"/>
    </source>
</evidence>
<feature type="active site" evidence="8">
    <location>
        <position position="247"/>
    </location>
</feature>
<protein>
    <recommendedName>
        <fullName evidence="4 7">Proline iminopeptidase</fullName>
        <shortName evidence="7">PIP</shortName>
        <ecNumber evidence="3 7">3.4.11.5</ecNumber>
    </recommendedName>
    <alternativeName>
        <fullName evidence="6 7">Prolyl aminopeptidase</fullName>
    </alternativeName>
</protein>